<protein>
    <submittedName>
        <fullName evidence="7">BZ3500_MvSof-1268-A1-R1_Chr4-4g07498 protein</fullName>
    </submittedName>
</protein>
<keyword evidence="8" id="KW-1185">Reference proteome</keyword>
<dbReference type="Proteomes" id="UP000249723">
    <property type="component" value="Unassembled WGS sequence"/>
</dbReference>
<dbReference type="PROSITE" id="PS50303">
    <property type="entry name" value="PUM_HD"/>
    <property type="match status" value="1"/>
</dbReference>
<evidence type="ECO:0000259" key="6">
    <source>
        <dbReference type="PROSITE" id="PS50303"/>
    </source>
</evidence>
<organism evidence="7 8">
    <name type="scientific">Microbotryum saponariae</name>
    <dbReference type="NCBI Taxonomy" id="289078"/>
    <lineage>
        <taxon>Eukaryota</taxon>
        <taxon>Fungi</taxon>
        <taxon>Dikarya</taxon>
        <taxon>Basidiomycota</taxon>
        <taxon>Pucciniomycotina</taxon>
        <taxon>Microbotryomycetes</taxon>
        <taxon>Microbotryales</taxon>
        <taxon>Microbotryaceae</taxon>
        <taxon>Microbotryum</taxon>
    </lineage>
</organism>
<feature type="region of interest" description="Disordered" evidence="4">
    <location>
        <begin position="1213"/>
        <end position="1321"/>
    </location>
</feature>
<name>A0A2X0KS03_9BASI</name>
<dbReference type="InterPro" id="IPR011989">
    <property type="entry name" value="ARM-like"/>
</dbReference>
<feature type="compositionally biased region" description="Low complexity" evidence="4">
    <location>
        <begin position="31"/>
        <end position="48"/>
    </location>
</feature>
<dbReference type="PROSITE" id="PS50302">
    <property type="entry name" value="PUM"/>
    <property type="match status" value="1"/>
</dbReference>
<dbReference type="InterPro" id="IPR000504">
    <property type="entry name" value="RRM_dom"/>
</dbReference>
<sequence length="1402" mass="146781">MSHELLASIEGEGVRTSNTQIPLNDAHPPESTGSHQSSSPGPSLSLTPLASSATLAGLVPAQIFTPATPLPSSPSAVDAQFAHVDRTSPGRPRAGTMPSTLHLGGTSSLSSNYANVLGRKMTPPSLMLNVPGTSYGASVSLPASGHATPLGSEFAFSSPLLHNGSIAQTNPSPPLGASASAGGESNPSAATSRIRSGSLTLPSSGLSNAFGPTVFASGDWAPRPVDVNVPPMSGSSGLRSPDSSAYGDGDSHVRTLDYLGLDGDAAMSGFGEATSPSPGESTMRGDAAAPAGMTQRLATIGGPSNSSNNTELSHAHTRLRSNTVAAFPRSQAASNFGLLGSSAAVGGASNRSPVTVDTDVFSSSTGSGAHGSDGSIDSTRLLYATSGAQDEQEGTDALNSIAENEVSMPGSAAARPLSPGGRARAATIGILDESREVTMSRQRARAGTTIGLTPHVVSMGMYNGRGGPDHDVEGSPVDSMMMGMRGMNLGQMDENVWNSTRPRTPEGVAAASITPPAQQPTRSLWIGNLDPRTTPAELQNVFAPYGAIESLRLIPEKECGFVNFVSIGDAVRAKEDVSNRLGGQLNNSSNLVRIGYGKDISLAGNMSSMTQMRTASGPILLSGHAPPQHHQNSHPGHTGGLGGLASGTYNGPEELNPQMTPTRALWIGSIPSTTTPNQLLNVFAAFGPIESARVLTHKSCGFINYERLDDAISARKALNGREILGVGVGGVRIGFAKVPTKIINGSDFCGSGGFNNMPPMSYTTLQHLGGANGVSLEQQVADSPMSDFRSNLVMAAVSNPQFINAQKSTGALNSPVNAYDGQDSSNDESIETAHFGSVTDLQLLVRELSDDSPDVEAHIAQLATPRPAPTYHTSIPLQVLNDPRYGRRYSNVDAPRLRDLRKRLDSPQTSTDEVDTIAFEILDECAALASDYIGNTIVQKLFERCSLAARMAMLERVGPFLAAIGTHKNGTWAVQKIVQCVQEPEEMAIIQQNLAPYTPPLLLNDFGNYVVQGALRFGSPLSDFVFDAMIDRCWEIGSGRYGARSTRQTLESPQTSRFNIARVAAALALNSIPLATSANGALLITWLLDTSDLPGRYRVLAARFAPHLPHLCAHKLASTAVLKIINQRADPVASQIILDALLDPKTKVVEEILADQAHGAACMSKILNASISDELARKKVVDRIRAVLLSLRVTTIPAYRKLQEDLGIIASSPVGSSPPVNEGGTSGGAKPGPPSTMGKSHGYGSANRGQYPPSGQWDHGQSGHPPRYPQAPYYEPPMRSYGSPASTSPYGHSQPYPRGTSASFQTSAMPMQPPSGPSYPSQYPNYYHMPPPAPNAYQYSSSSSSTVGQPTLTTSLAAPAPSPPHVVSQPVTPPSLSPGLRDINFHPFSPTGSAFGRSDVGV</sequence>
<dbReference type="SUPFAM" id="SSF48371">
    <property type="entry name" value="ARM repeat"/>
    <property type="match status" value="1"/>
</dbReference>
<reference evidence="8" key="1">
    <citation type="submission" date="2016-10" db="EMBL/GenBank/DDBJ databases">
        <authorList>
            <person name="Jeantristanb JTB J.-T."/>
            <person name="Ricardo R."/>
        </authorList>
    </citation>
    <scope>NUCLEOTIDE SEQUENCE [LARGE SCALE GENOMIC DNA]</scope>
</reference>
<feature type="domain" description="RRM" evidence="5">
    <location>
        <begin position="663"/>
        <end position="738"/>
    </location>
</feature>
<feature type="domain" description="PUM-HD" evidence="6">
    <location>
        <begin position="858"/>
        <end position="1210"/>
    </location>
</feature>
<evidence type="ECO:0000259" key="5">
    <source>
        <dbReference type="PROSITE" id="PS50102"/>
    </source>
</evidence>
<dbReference type="OrthoDB" id="2017782at2759"/>
<keyword evidence="1" id="KW-0677">Repeat</keyword>
<keyword evidence="2" id="KW-0694">RNA-binding</keyword>
<dbReference type="CDD" id="cd00590">
    <property type="entry name" value="RRM_SF"/>
    <property type="match status" value="1"/>
</dbReference>
<feature type="compositionally biased region" description="Low complexity" evidence="4">
    <location>
        <begin position="233"/>
        <end position="244"/>
    </location>
</feature>
<dbReference type="InterPro" id="IPR016024">
    <property type="entry name" value="ARM-type_fold"/>
</dbReference>
<feature type="region of interest" description="Disordered" evidence="4">
    <location>
        <begin position="220"/>
        <end position="248"/>
    </location>
</feature>
<dbReference type="Pfam" id="PF00076">
    <property type="entry name" value="RRM_1"/>
    <property type="match status" value="2"/>
</dbReference>
<dbReference type="SMART" id="SM00360">
    <property type="entry name" value="RRM"/>
    <property type="match status" value="2"/>
</dbReference>
<dbReference type="STRING" id="289078.A0A2X0KS03"/>
<dbReference type="Pfam" id="PF00806">
    <property type="entry name" value="PUF"/>
    <property type="match status" value="2"/>
</dbReference>
<feature type="domain" description="RRM" evidence="5">
    <location>
        <begin position="522"/>
        <end position="599"/>
    </location>
</feature>
<dbReference type="SUPFAM" id="SSF54928">
    <property type="entry name" value="RNA-binding domain, RBD"/>
    <property type="match status" value="2"/>
</dbReference>
<evidence type="ECO:0000256" key="1">
    <source>
        <dbReference type="ARBA" id="ARBA00022737"/>
    </source>
</evidence>
<dbReference type="PANTHER" id="PTHR47093">
    <property type="entry name" value="PROTEIN JSN1-RELATED"/>
    <property type="match status" value="1"/>
</dbReference>
<dbReference type="PROSITE" id="PS50102">
    <property type="entry name" value="RRM"/>
    <property type="match status" value="2"/>
</dbReference>
<feature type="region of interest" description="Disordered" evidence="4">
    <location>
        <begin position="618"/>
        <end position="657"/>
    </location>
</feature>
<dbReference type="InterPro" id="IPR035979">
    <property type="entry name" value="RBD_domain_sf"/>
</dbReference>
<dbReference type="InterPro" id="IPR033133">
    <property type="entry name" value="PUM-HD"/>
</dbReference>
<evidence type="ECO:0000256" key="4">
    <source>
        <dbReference type="SAM" id="MobiDB-lite"/>
    </source>
</evidence>
<dbReference type="SMART" id="SM00025">
    <property type="entry name" value="Pumilio"/>
    <property type="match status" value="4"/>
</dbReference>
<dbReference type="EMBL" id="FMWP01000089">
    <property type="protein sequence ID" value="SCZ96632.1"/>
    <property type="molecule type" value="Genomic_DNA"/>
</dbReference>
<evidence type="ECO:0000313" key="8">
    <source>
        <dbReference type="Proteomes" id="UP000249723"/>
    </source>
</evidence>
<proteinExistence type="predicted"/>
<evidence type="ECO:0000256" key="3">
    <source>
        <dbReference type="PROSITE-ProRule" id="PRU00317"/>
    </source>
</evidence>
<gene>
    <name evidence="7" type="ORF">BZ3500_MVSOF-1268-A1-R1_CHR4-4G07498</name>
</gene>
<dbReference type="InterPro" id="IPR001313">
    <property type="entry name" value="Pumilio_RNA-bd_rpt"/>
</dbReference>
<accession>A0A2X0KS03</accession>
<dbReference type="Gene3D" id="1.25.10.10">
    <property type="entry name" value="Leucine-rich Repeat Variant"/>
    <property type="match status" value="1"/>
</dbReference>
<feature type="region of interest" description="Disordered" evidence="4">
    <location>
        <begin position="165"/>
        <end position="196"/>
    </location>
</feature>
<feature type="region of interest" description="Disordered" evidence="4">
    <location>
        <begin position="1"/>
        <end position="48"/>
    </location>
</feature>
<evidence type="ECO:0000256" key="2">
    <source>
        <dbReference type="PROSITE-ProRule" id="PRU00176"/>
    </source>
</evidence>
<dbReference type="InterPro" id="IPR012677">
    <property type="entry name" value="Nucleotide-bd_a/b_plait_sf"/>
</dbReference>
<dbReference type="GO" id="GO:0003723">
    <property type="term" value="F:RNA binding"/>
    <property type="evidence" value="ECO:0007669"/>
    <property type="project" value="UniProtKB-UniRule"/>
</dbReference>
<feature type="repeat" description="Pumilio" evidence="3">
    <location>
        <begin position="920"/>
        <end position="955"/>
    </location>
</feature>
<feature type="region of interest" description="Disordered" evidence="4">
    <location>
        <begin position="1337"/>
        <end position="1402"/>
    </location>
</feature>
<dbReference type="GO" id="GO:0000288">
    <property type="term" value="P:nuclear-transcribed mRNA catabolic process, deadenylation-dependent decay"/>
    <property type="evidence" value="ECO:0007669"/>
    <property type="project" value="TreeGrafter"/>
</dbReference>
<feature type="compositionally biased region" description="Polar residues" evidence="4">
    <location>
        <begin position="183"/>
        <end position="195"/>
    </location>
</feature>
<dbReference type="Gene3D" id="3.30.70.330">
    <property type="match status" value="2"/>
</dbReference>
<dbReference type="PANTHER" id="PTHR47093:SF1">
    <property type="entry name" value="PROTEIN JSN1-RELATED"/>
    <property type="match status" value="1"/>
</dbReference>
<dbReference type="InterPro" id="IPR052645">
    <property type="entry name" value="Pumilio_domain_protein"/>
</dbReference>
<feature type="compositionally biased region" description="Low complexity" evidence="4">
    <location>
        <begin position="1340"/>
        <end position="1370"/>
    </location>
</feature>
<evidence type="ECO:0000313" key="7">
    <source>
        <dbReference type="EMBL" id="SCZ96632.1"/>
    </source>
</evidence>